<keyword evidence="1" id="KW-0732">Signal</keyword>
<evidence type="ECO:0000313" key="3">
    <source>
        <dbReference type="Proteomes" id="UP000050454"/>
    </source>
</evidence>
<dbReference type="PATRIC" id="fig|1605367.3.peg.2467"/>
<organism evidence="2 3">
    <name type="scientific">Jiulongibacter sediminis</name>
    <dbReference type="NCBI Taxonomy" id="1605367"/>
    <lineage>
        <taxon>Bacteria</taxon>
        <taxon>Pseudomonadati</taxon>
        <taxon>Bacteroidota</taxon>
        <taxon>Cytophagia</taxon>
        <taxon>Cytophagales</taxon>
        <taxon>Leadbetterellaceae</taxon>
        <taxon>Jiulongibacter</taxon>
    </lineage>
</organism>
<gene>
    <name evidence="2" type="ORF">AFM12_05545</name>
</gene>
<dbReference type="AlphaFoldDB" id="A0A0P7C5S5"/>
<dbReference type="PANTHER" id="PTHR41339:SF1">
    <property type="entry name" value="SECRETED PROTEIN"/>
    <property type="match status" value="1"/>
</dbReference>
<sequence length="430" mass="44669">MKLFRNAAFAALAVLSIAITSCETDDDCTVVCLENEILTADCNCVPKVSETKEDEAKSGLLVSDETWTNDRIYILQGKVIVDNGVTLTIEPGTIIKGAKGTGSLAAALIVARGGKLMAEGTAAEPIIFTALDDNIEVGQSAGSNLDETINAQWGGLIILGNAPVSAQSGAEAQIEGIPADDTYGAYGGSDAADNSGVIKYVSVRHGGALIGDGNEINGITLGGVGSGTVIENVEVVGNLDDGIEFFGGSVNLKYGLVWGQGDDGYDIDQSYSGTIDGSIYIAGADSDHAMEIDGPENSINAGGLFTIQNCSFKGLTGEYADWRSNAQGSLLNNYFFNFSDNSDVELDDNAGVQANYLAGNIIISGNEFMLPAAVTDFASLWKDTFATGDDTKFKADMTAANSAVTTRTVGADPANFAWTFAAHKGALTGF</sequence>
<comment type="caution">
    <text evidence="2">The sequence shown here is derived from an EMBL/GenBank/DDBJ whole genome shotgun (WGS) entry which is preliminary data.</text>
</comment>
<dbReference type="SUPFAM" id="SSF51126">
    <property type="entry name" value="Pectin lyase-like"/>
    <property type="match status" value="1"/>
</dbReference>
<evidence type="ECO:0008006" key="4">
    <source>
        <dbReference type="Google" id="ProtNLM"/>
    </source>
</evidence>
<dbReference type="InterPro" id="IPR011050">
    <property type="entry name" value="Pectin_lyase_fold/virulence"/>
</dbReference>
<dbReference type="STRING" id="1605367.AFM12_05545"/>
<feature type="chain" id="PRO_5006136641" description="Lipoprotein" evidence="1">
    <location>
        <begin position="22"/>
        <end position="430"/>
    </location>
</feature>
<feature type="signal peptide" evidence="1">
    <location>
        <begin position="1"/>
        <end position="21"/>
    </location>
</feature>
<dbReference type="RefSeq" id="WP_055145206.1">
    <property type="nucleotide sequence ID" value="NZ_JXSZ01000005.1"/>
</dbReference>
<dbReference type="OrthoDB" id="1521716at2"/>
<dbReference type="Proteomes" id="UP000050454">
    <property type="component" value="Unassembled WGS sequence"/>
</dbReference>
<reference evidence="2 3" key="1">
    <citation type="submission" date="2015-07" db="EMBL/GenBank/DDBJ databases">
        <title>The draft genome sequence of Leadbetterella sp. JN14-9.</title>
        <authorList>
            <person name="Liu Y."/>
            <person name="Du J."/>
            <person name="Shao Z."/>
        </authorList>
    </citation>
    <scope>NUCLEOTIDE SEQUENCE [LARGE SCALE GENOMIC DNA]</scope>
    <source>
        <strain evidence="2 3">JN14-9</strain>
    </source>
</reference>
<accession>A0A0P7C5S5</accession>
<dbReference type="EMBL" id="LGTQ01000005">
    <property type="protein sequence ID" value="KPM50179.1"/>
    <property type="molecule type" value="Genomic_DNA"/>
</dbReference>
<proteinExistence type="predicted"/>
<dbReference type="PANTHER" id="PTHR41339">
    <property type="entry name" value="LIPL48"/>
    <property type="match status" value="1"/>
</dbReference>
<keyword evidence="3" id="KW-1185">Reference proteome</keyword>
<evidence type="ECO:0000256" key="1">
    <source>
        <dbReference type="SAM" id="SignalP"/>
    </source>
</evidence>
<name>A0A0P7C5S5_9BACT</name>
<evidence type="ECO:0000313" key="2">
    <source>
        <dbReference type="EMBL" id="KPM50179.1"/>
    </source>
</evidence>
<protein>
    <recommendedName>
        <fullName evidence="4">Lipoprotein</fullName>
    </recommendedName>
</protein>
<dbReference type="PROSITE" id="PS51257">
    <property type="entry name" value="PROKAR_LIPOPROTEIN"/>
    <property type="match status" value="1"/>
</dbReference>